<proteinExistence type="predicted"/>
<protein>
    <submittedName>
        <fullName evidence="1">Uncharacterized protein</fullName>
    </submittedName>
</protein>
<gene>
    <name evidence="1" type="ORF">ACFYXQ_24795</name>
</gene>
<keyword evidence="2" id="KW-1185">Reference proteome</keyword>
<evidence type="ECO:0000313" key="2">
    <source>
        <dbReference type="Proteomes" id="UP001601992"/>
    </source>
</evidence>
<organism evidence="1 2">
    <name type="scientific">Nocardia jiangxiensis</name>
    <dbReference type="NCBI Taxonomy" id="282685"/>
    <lineage>
        <taxon>Bacteria</taxon>
        <taxon>Bacillati</taxon>
        <taxon>Actinomycetota</taxon>
        <taxon>Actinomycetes</taxon>
        <taxon>Mycobacteriales</taxon>
        <taxon>Nocardiaceae</taxon>
        <taxon>Nocardia</taxon>
    </lineage>
</organism>
<name>A0ABW6S3Y5_9NOCA</name>
<dbReference type="RefSeq" id="WP_157186723.1">
    <property type="nucleotide sequence ID" value="NZ_JBIAQY010000009.1"/>
</dbReference>
<dbReference type="EMBL" id="JBIAQY010000009">
    <property type="protein sequence ID" value="MFF3571002.1"/>
    <property type="molecule type" value="Genomic_DNA"/>
</dbReference>
<sequence>MTRRSRHSQPRALRRALLPIVGAIPIAVVVTCAGATGSAAAQPSVPAPAPFEQLWTSLVQHGGNPFPIAPPAAQRPGRVHFGTAAPALAPGADHAVREVPRIIRHAEPMRVIPWGNTRAAEPARTGGLHPVPVDSNYSDRVTQQTVNGGTAGIVIGTLVGGIPGAAFGALPGAILGGSIGAIIGGVAGGVALAVPTLGMAAPLGVIGGGLAGAGVGAVVGAVAGALAAGVPFGIFGGLVGYELGAATGIGNGSQG</sequence>
<evidence type="ECO:0000313" key="1">
    <source>
        <dbReference type="EMBL" id="MFF3571002.1"/>
    </source>
</evidence>
<comment type="caution">
    <text evidence="1">The sequence shown here is derived from an EMBL/GenBank/DDBJ whole genome shotgun (WGS) entry which is preliminary data.</text>
</comment>
<reference evidence="1 2" key="1">
    <citation type="submission" date="2024-10" db="EMBL/GenBank/DDBJ databases">
        <title>The Natural Products Discovery Center: Release of the First 8490 Sequenced Strains for Exploring Actinobacteria Biosynthetic Diversity.</title>
        <authorList>
            <person name="Kalkreuter E."/>
            <person name="Kautsar S.A."/>
            <person name="Yang D."/>
            <person name="Bader C.D."/>
            <person name="Teijaro C.N."/>
            <person name="Fluegel L."/>
            <person name="Davis C.M."/>
            <person name="Simpson J.R."/>
            <person name="Lauterbach L."/>
            <person name="Steele A.D."/>
            <person name="Gui C."/>
            <person name="Meng S."/>
            <person name="Li G."/>
            <person name="Viehrig K."/>
            <person name="Ye F."/>
            <person name="Su P."/>
            <person name="Kiefer A.F."/>
            <person name="Nichols A."/>
            <person name="Cepeda A.J."/>
            <person name="Yan W."/>
            <person name="Fan B."/>
            <person name="Jiang Y."/>
            <person name="Adhikari A."/>
            <person name="Zheng C.-J."/>
            <person name="Schuster L."/>
            <person name="Cowan T.M."/>
            <person name="Smanski M.J."/>
            <person name="Chevrette M.G."/>
            <person name="De Carvalho L.P.S."/>
            <person name="Shen B."/>
        </authorList>
    </citation>
    <scope>NUCLEOTIDE SEQUENCE [LARGE SCALE GENOMIC DNA]</scope>
    <source>
        <strain evidence="1 2">NPDC002593</strain>
    </source>
</reference>
<accession>A0ABW6S3Y5</accession>
<dbReference type="Proteomes" id="UP001601992">
    <property type="component" value="Unassembled WGS sequence"/>
</dbReference>